<keyword evidence="11" id="KW-1185">Reference proteome</keyword>
<dbReference type="PROSITE" id="PS51257">
    <property type="entry name" value="PROKAR_LIPOPROTEIN"/>
    <property type="match status" value="1"/>
</dbReference>
<feature type="active site" evidence="6">
    <location>
        <position position="342"/>
    </location>
</feature>
<evidence type="ECO:0000256" key="4">
    <source>
        <dbReference type="ARBA" id="ARBA00022750"/>
    </source>
</evidence>
<dbReference type="OrthoDB" id="771136at2759"/>
<evidence type="ECO:0000256" key="3">
    <source>
        <dbReference type="ARBA" id="ARBA00022729"/>
    </source>
</evidence>
<evidence type="ECO:0000256" key="1">
    <source>
        <dbReference type="ARBA" id="ARBA00007447"/>
    </source>
</evidence>
<dbReference type="InterPro" id="IPR033121">
    <property type="entry name" value="PEPTIDASE_A1"/>
</dbReference>
<dbReference type="GO" id="GO:0004190">
    <property type="term" value="F:aspartic-type endopeptidase activity"/>
    <property type="evidence" value="ECO:0007669"/>
    <property type="project" value="UniProtKB-KW"/>
</dbReference>
<dbReference type="PROSITE" id="PS51767">
    <property type="entry name" value="PEPTIDASE_A1"/>
    <property type="match status" value="1"/>
</dbReference>
<dbReference type="EMBL" id="HG316461">
    <property type="protein sequence ID" value="CDF90722.1"/>
    <property type="molecule type" value="Genomic_DNA"/>
</dbReference>
<proteinExistence type="inferred from homology"/>
<dbReference type="PANTHER" id="PTHR47966">
    <property type="entry name" value="BETA-SITE APP-CLEAVING ENZYME, ISOFORM A-RELATED"/>
    <property type="match status" value="1"/>
</dbReference>
<dbReference type="GO" id="GO:0006508">
    <property type="term" value="P:proteolysis"/>
    <property type="evidence" value="ECO:0007669"/>
    <property type="project" value="UniProtKB-KW"/>
</dbReference>
<keyword evidence="7" id="KW-1015">Disulfide bond</keyword>
<keyword evidence="2 8" id="KW-0645">Protease</keyword>
<evidence type="ECO:0000259" key="9">
    <source>
        <dbReference type="PROSITE" id="PS51767"/>
    </source>
</evidence>
<dbReference type="Proteomes" id="UP000019375">
    <property type="component" value="Unassembled WGS sequence"/>
</dbReference>
<evidence type="ECO:0000256" key="2">
    <source>
        <dbReference type="ARBA" id="ARBA00022670"/>
    </source>
</evidence>
<organism evidence="10 11">
    <name type="scientific">Zygosaccharomyces bailii (strain CLIB 213 / ATCC 58445 / CBS 680 / BCRC 21525 / NBRC 1098 / NCYC 1416 / NRRL Y-2227)</name>
    <dbReference type="NCBI Taxonomy" id="1333698"/>
    <lineage>
        <taxon>Eukaryota</taxon>
        <taxon>Fungi</taxon>
        <taxon>Dikarya</taxon>
        <taxon>Ascomycota</taxon>
        <taxon>Saccharomycotina</taxon>
        <taxon>Saccharomycetes</taxon>
        <taxon>Saccharomycetales</taxon>
        <taxon>Saccharomycetaceae</taxon>
        <taxon>Zygosaccharomyces</taxon>
    </lineage>
</organism>
<dbReference type="SUPFAM" id="SSF50630">
    <property type="entry name" value="Acid proteases"/>
    <property type="match status" value="1"/>
</dbReference>
<keyword evidence="3" id="KW-0732">Signal</keyword>
<dbReference type="AlphaFoldDB" id="A0A8J2T950"/>
<dbReference type="PANTHER" id="PTHR47966:SF65">
    <property type="entry name" value="ASPARTIC-TYPE ENDOPEPTIDASE"/>
    <property type="match status" value="1"/>
</dbReference>
<feature type="domain" description="Peptidase A1" evidence="9">
    <location>
        <begin position="69"/>
        <end position="447"/>
    </location>
</feature>
<keyword evidence="4 8" id="KW-0064">Aspartyl protease</keyword>
<dbReference type="CDD" id="cd05474">
    <property type="entry name" value="SAP_like"/>
    <property type="match status" value="1"/>
</dbReference>
<dbReference type="InterPro" id="IPR001969">
    <property type="entry name" value="Aspartic_peptidase_AS"/>
</dbReference>
<feature type="disulfide bond" evidence="7">
    <location>
        <begin position="377"/>
        <end position="411"/>
    </location>
</feature>
<keyword evidence="5 8" id="KW-0378">Hydrolase</keyword>
<evidence type="ECO:0000256" key="7">
    <source>
        <dbReference type="PIRSR" id="PIRSR601461-2"/>
    </source>
</evidence>
<evidence type="ECO:0000313" key="10">
    <source>
        <dbReference type="EMBL" id="CDF90722.1"/>
    </source>
</evidence>
<name>A0A8J2T950_ZYGB2</name>
<accession>A0A8J2T950</accession>
<dbReference type="PRINTS" id="PR00792">
    <property type="entry name" value="PEPSIN"/>
</dbReference>
<dbReference type="PROSITE" id="PS00141">
    <property type="entry name" value="ASP_PROTEASE"/>
    <property type="match status" value="1"/>
</dbReference>
<dbReference type="Pfam" id="PF00026">
    <property type="entry name" value="Asp"/>
    <property type="match status" value="1"/>
</dbReference>
<dbReference type="InterPro" id="IPR033876">
    <property type="entry name" value="SAP-like"/>
</dbReference>
<sequence>MKLGQILQSAVVAGVACGAAVPQESSLPVIRLSFNKRYGRTYEDSLPNRLRKRQDGTVELDLKNRQNFYSVNLEVGTPSQEVVVLLDTGSSDLWITGAGNPYCKASTRNAELGEVTEDDLGSEIMSWITGGGVGTYGSQIATATTTSANGGSSATIDCSEYGTFNKNNSRTFRSNETAFDISYGDGSFASGVWGTDDISVGGLNVSNVSIAVANETNSSVGVLGIGLAGLESTYSSSQSAVSGNRYMYANFPMVLKERGMIKKNVYSLYLNSPDASSGSILFGAVDTSKYDGDLYTVPILNQYKNQGVSAPLQFDVTLQGMGMKNGSSQTTFTTTPIPALLDSGTTLAYFPQEVIELMASELDARYSSTIGYYVMPCPSSDDDTNIVFDFGGFHINGNLSDFILQRQAGSCVLGVLPMSGDSAILGDLFLVNAYVVYDLENYEISMAQANYHNSSENIQVISNSVPNAKAAAGYSSTYSTSQSITSGGNIFTASSTLSGSASNPASNSASTSARSSSNVAAPLLNAGSSSLLVTIFCALSFLL</sequence>
<dbReference type="InterPro" id="IPR001461">
    <property type="entry name" value="Aspartic_peptidase_A1"/>
</dbReference>
<comment type="similarity">
    <text evidence="1 8">Belongs to the peptidase A1 family.</text>
</comment>
<dbReference type="FunFam" id="2.40.70.10:FF:000023">
    <property type="entry name" value="Aspartic protease"/>
    <property type="match status" value="1"/>
</dbReference>
<reference evidence="11" key="1">
    <citation type="journal article" date="2013" name="Genome Announc.">
        <title>Genome sequence of the food spoilage yeast Zygosaccharomyces bailii CLIB 213(T).</title>
        <authorList>
            <person name="Galeote V."/>
            <person name="Bigey F."/>
            <person name="Devillers H."/>
            <person name="Neuveglise C."/>
            <person name="Dequin S."/>
        </authorList>
    </citation>
    <scope>NUCLEOTIDE SEQUENCE [LARGE SCALE GENOMIC DNA]</scope>
    <source>
        <strain evidence="11">CLIB 213 / ATCC 58445 / CBS 680 / CCRC 21525 / NBRC 1098 / NCYC 1416 / NRRL Y-2227</strain>
    </source>
</reference>
<feature type="active site" evidence="6">
    <location>
        <position position="87"/>
    </location>
</feature>
<gene>
    <name evidence="10" type="ORF">BN860_01420g</name>
</gene>
<evidence type="ECO:0000256" key="6">
    <source>
        <dbReference type="PIRSR" id="PIRSR601461-1"/>
    </source>
</evidence>
<protein>
    <submittedName>
        <fullName evidence="10">ZYBA0S08-01420g1_1</fullName>
    </submittedName>
</protein>
<dbReference type="InterPro" id="IPR021109">
    <property type="entry name" value="Peptidase_aspartic_dom_sf"/>
</dbReference>
<dbReference type="Gene3D" id="2.40.70.10">
    <property type="entry name" value="Acid Proteases"/>
    <property type="match status" value="2"/>
</dbReference>
<evidence type="ECO:0000256" key="8">
    <source>
        <dbReference type="RuleBase" id="RU000454"/>
    </source>
</evidence>
<dbReference type="GO" id="GO:0071944">
    <property type="term" value="C:cell periphery"/>
    <property type="evidence" value="ECO:0007669"/>
    <property type="project" value="UniProtKB-ARBA"/>
</dbReference>
<evidence type="ECO:0000313" key="11">
    <source>
        <dbReference type="Proteomes" id="UP000019375"/>
    </source>
</evidence>
<evidence type="ECO:0000256" key="5">
    <source>
        <dbReference type="ARBA" id="ARBA00022801"/>
    </source>
</evidence>